<organism evidence="4 5">
    <name type="scientific">Microbacterium ginsengisoli</name>
    <dbReference type="NCBI Taxonomy" id="400772"/>
    <lineage>
        <taxon>Bacteria</taxon>
        <taxon>Bacillati</taxon>
        <taxon>Actinomycetota</taxon>
        <taxon>Actinomycetes</taxon>
        <taxon>Micrococcales</taxon>
        <taxon>Microbacteriaceae</taxon>
        <taxon>Microbacterium</taxon>
    </lineage>
</organism>
<dbReference type="InterPro" id="IPR015421">
    <property type="entry name" value="PyrdxlP-dep_Trfase_major"/>
</dbReference>
<dbReference type="PROSITE" id="PS00600">
    <property type="entry name" value="AA_TRANSFER_CLASS_3"/>
    <property type="match status" value="1"/>
</dbReference>
<protein>
    <submittedName>
        <fullName evidence="4">4-aminobutyrate--2-oxoglutarate transaminase</fullName>
        <ecNumber evidence="4">2.6.1.19</ecNumber>
    </submittedName>
</protein>
<sequence>VAAVLIEPIQGEGGFIVPADGFLPALADWCRQNGVVFIADEVQTGFARTGAMFASELFDVVPDLVTTAKGIAAGLPLAAVTGRAEIMDASHAGGLGGTYGGNPIACAAALAAIDVYESDDLAGRARDLGEVLVARLEALRAADARIGDVRGRGAMIAAEFVDPATGAPDATLAAAVAKASIAEGVIVLTCGTYGNVIRFLPPLSIPDTLVHEAFDVIGAALAAN</sequence>
<dbReference type="Gene3D" id="3.90.1150.10">
    <property type="entry name" value="Aspartate Aminotransferase, domain 1"/>
    <property type="match status" value="1"/>
</dbReference>
<evidence type="ECO:0000313" key="5">
    <source>
        <dbReference type="Proteomes" id="UP000257479"/>
    </source>
</evidence>
<comment type="cofactor">
    <cofactor evidence="1">
        <name>pyridoxal 5'-phosphate</name>
        <dbReference type="ChEBI" id="CHEBI:597326"/>
    </cofactor>
</comment>
<dbReference type="InterPro" id="IPR005814">
    <property type="entry name" value="Aminotrans_3"/>
</dbReference>
<evidence type="ECO:0000256" key="1">
    <source>
        <dbReference type="ARBA" id="ARBA00001933"/>
    </source>
</evidence>
<dbReference type="PANTHER" id="PTHR11986">
    <property type="entry name" value="AMINOTRANSFERASE CLASS III"/>
    <property type="match status" value="1"/>
</dbReference>
<dbReference type="GO" id="GO:0042802">
    <property type="term" value="F:identical protein binding"/>
    <property type="evidence" value="ECO:0007669"/>
    <property type="project" value="TreeGrafter"/>
</dbReference>
<dbReference type="InterPro" id="IPR015422">
    <property type="entry name" value="PyrdxlP-dep_Trfase_small"/>
</dbReference>
<evidence type="ECO:0000313" key="4">
    <source>
        <dbReference type="EMBL" id="HAN23861.1"/>
    </source>
</evidence>
<dbReference type="EMBL" id="DMNG01000077">
    <property type="protein sequence ID" value="HAN23861.1"/>
    <property type="molecule type" value="Genomic_DNA"/>
</dbReference>
<reference evidence="4 5" key="1">
    <citation type="journal article" date="2018" name="Nat. Biotechnol.">
        <title>A standardized bacterial taxonomy based on genome phylogeny substantially revises the tree of life.</title>
        <authorList>
            <person name="Parks D.H."/>
            <person name="Chuvochina M."/>
            <person name="Waite D.W."/>
            <person name="Rinke C."/>
            <person name="Skarshewski A."/>
            <person name="Chaumeil P.A."/>
            <person name="Hugenholtz P."/>
        </authorList>
    </citation>
    <scope>NUCLEOTIDE SEQUENCE [LARGE SCALE GENOMIC DNA]</scope>
    <source>
        <strain evidence="4">UBA9152</strain>
    </source>
</reference>
<proteinExistence type="inferred from homology"/>
<dbReference type="GO" id="GO:0034386">
    <property type="term" value="F:4-aminobutyrate:2-oxoglutarate transaminase activity"/>
    <property type="evidence" value="ECO:0007669"/>
    <property type="project" value="UniProtKB-EC"/>
</dbReference>
<accession>A0A3C1KB13</accession>
<dbReference type="Gene3D" id="3.40.640.10">
    <property type="entry name" value="Type I PLP-dependent aspartate aminotransferase-like (Major domain)"/>
    <property type="match status" value="1"/>
</dbReference>
<dbReference type="Pfam" id="PF00202">
    <property type="entry name" value="Aminotran_3"/>
    <property type="match status" value="1"/>
</dbReference>
<dbReference type="Proteomes" id="UP000257479">
    <property type="component" value="Unassembled WGS sequence"/>
</dbReference>
<dbReference type="GO" id="GO:0030170">
    <property type="term" value="F:pyridoxal phosphate binding"/>
    <property type="evidence" value="ECO:0007669"/>
    <property type="project" value="InterPro"/>
</dbReference>
<feature type="non-terminal residue" evidence="4">
    <location>
        <position position="1"/>
    </location>
</feature>
<evidence type="ECO:0000256" key="2">
    <source>
        <dbReference type="ARBA" id="ARBA00008954"/>
    </source>
</evidence>
<name>A0A3C1KB13_9MICO</name>
<evidence type="ECO:0000256" key="3">
    <source>
        <dbReference type="ARBA" id="ARBA00022898"/>
    </source>
</evidence>
<comment type="similarity">
    <text evidence="2">Belongs to the class-III pyridoxal-phosphate-dependent aminotransferase family.</text>
</comment>
<comment type="caution">
    <text evidence="4">The sequence shown here is derived from an EMBL/GenBank/DDBJ whole genome shotgun (WGS) entry which is preliminary data.</text>
</comment>
<dbReference type="InterPro" id="IPR049704">
    <property type="entry name" value="Aminotrans_3_PPA_site"/>
</dbReference>
<dbReference type="EC" id="2.6.1.19" evidence="4"/>
<dbReference type="SUPFAM" id="SSF53383">
    <property type="entry name" value="PLP-dependent transferases"/>
    <property type="match status" value="1"/>
</dbReference>
<gene>
    <name evidence="4" type="ORF">DCP95_04725</name>
</gene>
<dbReference type="InterPro" id="IPR015424">
    <property type="entry name" value="PyrdxlP-dep_Trfase"/>
</dbReference>
<dbReference type="PANTHER" id="PTHR11986:SF58">
    <property type="entry name" value="LEUCINE_METHIONINE RACEMASE"/>
    <property type="match status" value="1"/>
</dbReference>
<keyword evidence="4" id="KW-0808">Transferase</keyword>
<keyword evidence="3" id="KW-0663">Pyridoxal phosphate</keyword>
<dbReference type="AlphaFoldDB" id="A0A3C1KB13"/>
<dbReference type="InterPro" id="IPR050103">
    <property type="entry name" value="Class-III_PLP-dep_AT"/>
</dbReference>
<keyword evidence="4" id="KW-0032">Aminotransferase</keyword>